<dbReference type="EMBL" id="CP081864">
    <property type="protein sequence ID" value="QZN97853.1"/>
    <property type="molecule type" value="Genomic_DNA"/>
</dbReference>
<dbReference type="SUPFAM" id="SSF52317">
    <property type="entry name" value="Class I glutamine amidotransferase-like"/>
    <property type="match status" value="1"/>
</dbReference>
<keyword evidence="3" id="KW-1185">Reference proteome</keyword>
<dbReference type="PANTHER" id="PTHR43130">
    <property type="entry name" value="ARAC-FAMILY TRANSCRIPTIONAL REGULATOR"/>
    <property type="match status" value="1"/>
</dbReference>
<name>A0ABX9AS41_9ENTR</name>
<dbReference type="InterPro" id="IPR029062">
    <property type="entry name" value="Class_I_gatase-like"/>
</dbReference>
<evidence type="ECO:0000259" key="1">
    <source>
        <dbReference type="Pfam" id="PF01965"/>
    </source>
</evidence>
<proteinExistence type="predicted"/>
<sequence>MADSPALSIGFLLFPGVTQLDLTWPYEVFVRAPGAQVHLIWKDLAPVNADRGLAILPTVTLAECPALDVICVPGGPGQIDLMDDDEVLDFLRQKAKEVKLVTSVCTGSLVLGAAGLLQGYKATTHWGSLDQLALLGAQPVEERVVHDGNRISGAGVTSGIDFALTVVAGLYGDAVAQEIQLQLEYDPAPPFNAGSPRSAAPELLQAVRLKQASFVEKRRQATQRAAAKL</sequence>
<dbReference type="CDD" id="cd03139">
    <property type="entry name" value="GATase1_PfpI_2"/>
    <property type="match status" value="1"/>
</dbReference>
<evidence type="ECO:0000313" key="3">
    <source>
        <dbReference type="Proteomes" id="UP000825886"/>
    </source>
</evidence>
<dbReference type="InterPro" id="IPR052158">
    <property type="entry name" value="INH-QAR"/>
</dbReference>
<feature type="domain" description="DJ-1/PfpI" evidence="1">
    <location>
        <begin position="9"/>
        <end position="167"/>
    </location>
</feature>
<dbReference type="PANTHER" id="PTHR43130:SF2">
    <property type="entry name" value="DJ-1_PFPI DOMAIN-CONTAINING PROTEIN"/>
    <property type="match status" value="1"/>
</dbReference>
<reference evidence="2 3" key="1">
    <citation type="submission" date="2021-08" db="EMBL/GenBank/DDBJ databases">
        <title>Culture and genomic analysis of Symbiopectobacterium purcellii sp. nov. gen. nov., isolated from the leafhopper Empoasca decipiens.</title>
        <authorList>
            <person name="Nadal-Jimenez P."/>
            <person name="Siozios S."/>
            <person name="Halliday N."/>
            <person name="Camara M."/>
            <person name="Hurst G.D.D."/>
        </authorList>
    </citation>
    <scope>NUCLEOTIDE SEQUENCE [LARGE SCALE GENOMIC DNA]</scope>
    <source>
        <strain evidence="2 3">SyEd1</strain>
    </source>
</reference>
<dbReference type="Gene3D" id="3.40.50.880">
    <property type="match status" value="1"/>
</dbReference>
<dbReference type="Pfam" id="PF01965">
    <property type="entry name" value="DJ-1_PfpI"/>
    <property type="match status" value="1"/>
</dbReference>
<dbReference type="InterPro" id="IPR002818">
    <property type="entry name" value="DJ-1/PfpI"/>
</dbReference>
<protein>
    <submittedName>
        <fullName evidence="2">DJ-1/PfpI family protein</fullName>
    </submittedName>
</protein>
<organism evidence="2 3">
    <name type="scientific">Symbiopectobacterium purcellii</name>
    <dbReference type="NCBI Taxonomy" id="2871826"/>
    <lineage>
        <taxon>Bacteria</taxon>
        <taxon>Pseudomonadati</taxon>
        <taxon>Pseudomonadota</taxon>
        <taxon>Gammaproteobacteria</taxon>
        <taxon>Enterobacterales</taxon>
        <taxon>Enterobacteriaceae</taxon>
    </lineage>
</organism>
<dbReference type="Proteomes" id="UP000825886">
    <property type="component" value="Chromosome"/>
</dbReference>
<accession>A0ABX9AS41</accession>
<evidence type="ECO:0000313" key="2">
    <source>
        <dbReference type="EMBL" id="QZN97853.1"/>
    </source>
</evidence>
<dbReference type="RefSeq" id="WP_222160883.1">
    <property type="nucleotide sequence ID" value="NZ_CP081864.1"/>
</dbReference>
<gene>
    <name evidence="2" type="ORF">K6K13_11445</name>
</gene>